<feature type="compositionally biased region" description="Low complexity" evidence="13">
    <location>
        <begin position="326"/>
        <end position="337"/>
    </location>
</feature>
<evidence type="ECO:0000313" key="19">
    <source>
        <dbReference type="Proteomes" id="UP000675747"/>
    </source>
</evidence>
<keyword evidence="7 14" id="KW-0812">Transmembrane</keyword>
<evidence type="ECO:0000256" key="6">
    <source>
        <dbReference type="ARBA" id="ARBA00022475"/>
    </source>
</evidence>
<dbReference type="GO" id="GO:0005886">
    <property type="term" value="C:plasma membrane"/>
    <property type="evidence" value="ECO:0007669"/>
    <property type="project" value="UniProtKB-SubCell"/>
</dbReference>
<dbReference type="GO" id="GO:0071973">
    <property type="term" value="P:bacterial-type flagellum-dependent cell motility"/>
    <property type="evidence" value="ECO:0007669"/>
    <property type="project" value="InterPro"/>
</dbReference>
<dbReference type="InterPro" id="IPR043427">
    <property type="entry name" value="YscJ/FliF"/>
</dbReference>
<evidence type="ECO:0000313" key="17">
    <source>
        <dbReference type="EMBL" id="MBR0563254.1"/>
    </source>
</evidence>
<feature type="compositionally biased region" description="Basic and acidic residues" evidence="13">
    <location>
        <begin position="283"/>
        <end position="300"/>
    </location>
</feature>
<dbReference type="EMBL" id="JAGQFT020000005">
    <property type="protein sequence ID" value="MBS7457216.1"/>
    <property type="molecule type" value="Genomic_DNA"/>
</dbReference>
<evidence type="ECO:0000256" key="5">
    <source>
        <dbReference type="ARBA" id="ARBA00017949"/>
    </source>
</evidence>
<evidence type="ECO:0000256" key="11">
    <source>
        <dbReference type="ARBA" id="ARBA00025936"/>
    </source>
</evidence>
<evidence type="ECO:0000256" key="7">
    <source>
        <dbReference type="ARBA" id="ARBA00022692"/>
    </source>
</evidence>
<dbReference type="PIRSF" id="PIRSF004862">
    <property type="entry name" value="FliF"/>
    <property type="match status" value="1"/>
</dbReference>
<dbReference type="PRINTS" id="PR01009">
    <property type="entry name" value="FLGMRINGFLIF"/>
</dbReference>
<feature type="region of interest" description="Disordered" evidence="13">
    <location>
        <begin position="280"/>
        <end position="362"/>
    </location>
</feature>
<keyword evidence="6" id="KW-1003">Cell membrane</keyword>
<dbReference type="InterPro" id="IPR013556">
    <property type="entry name" value="Flag_M-ring_C"/>
</dbReference>
<keyword evidence="8 14" id="KW-1133">Transmembrane helix</keyword>
<keyword evidence="17" id="KW-0282">Flagellum</keyword>
<organism evidence="17">
    <name type="scientific">Coralloluteibacterium stylophorae</name>
    <dbReference type="NCBI Taxonomy" id="1776034"/>
    <lineage>
        <taxon>Bacteria</taxon>
        <taxon>Pseudomonadati</taxon>
        <taxon>Pseudomonadota</taxon>
        <taxon>Gammaproteobacteria</taxon>
        <taxon>Lysobacterales</taxon>
        <taxon>Lysobacteraceae</taxon>
        <taxon>Coralloluteibacterium</taxon>
    </lineage>
</organism>
<keyword evidence="17" id="KW-0969">Cilium</keyword>
<evidence type="ECO:0000256" key="14">
    <source>
        <dbReference type="SAM" id="Phobius"/>
    </source>
</evidence>
<dbReference type="Pfam" id="PF01514">
    <property type="entry name" value="YscJ_FliF"/>
    <property type="match status" value="1"/>
</dbReference>
<keyword evidence="17" id="KW-0966">Cell projection</keyword>
<gene>
    <name evidence="17" type="primary">fliF</name>
    <name evidence="18" type="ORF">KB893_008710</name>
    <name evidence="17" type="ORF">KB893_12130</name>
</gene>
<comment type="similarity">
    <text evidence="4 12">Belongs to the FliF family.</text>
</comment>
<dbReference type="Pfam" id="PF08345">
    <property type="entry name" value="YscJ_FliF_C"/>
    <property type="match status" value="1"/>
</dbReference>
<evidence type="ECO:0000256" key="8">
    <source>
        <dbReference type="ARBA" id="ARBA00022989"/>
    </source>
</evidence>
<dbReference type="Gene3D" id="3.30.300.30">
    <property type="match status" value="1"/>
</dbReference>
<keyword evidence="9 14" id="KW-0472">Membrane</keyword>
<dbReference type="Proteomes" id="UP000675747">
    <property type="component" value="Unassembled WGS sequence"/>
</dbReference>
<dbReference type="NCBIfam" id="TIGR00206">
    <property type="entry name" value="fliF"/>
    <property type="match status" value="1"/>
</dbReference>
<dbReference type="GO" id="GO:0003774">
    <property type="term" value="F:cytoskeletal motor activity"/>
    <property type="evidence" value="ECO:0007669"/>
    <property type="project" value="InterPro"/>
</dbReference>
<dbReference type="RefSeq" id="WP_211927172.1">
    <property type="nucleotide sequence ID" value="NZ_JAGQFT020000005.1"/>
</dbReference>
<comment type="subcellular location">
    <subcellularLocation>
        <location evidence="2 12">Bacterial flagellum basal body</location>
    </subcellularLocation>
    <subcellularLocation>
        <location evidence="3">Cell membrane</location>
        <topology evidence="3">Multi-pass membrane protein</topology>
    </subcellularLocation>
</comment>
<dbReference type="AlphaFoldDB" id="A0A8J7VUQ3"/>
<dbReference type="EMBL" id="JAGQFT010000112">
    <property type="protein sequence ID" value="MBR0563254.1"/>
    <property type="molecule type" value="Genomic_DNA"/>
</dbReference>
<dbReference type="InterPro" id="IPR000067">
    <property type="entry name" value="FlgMring_FliF"/>
</dbReference>
<evidence type="ECO:0000256" key="2">
    <source>
        <dbReference type="ARBA" id="ARBA00004117"/>
    </source>
</evidence>
<comment type="caution">
    <text evidence="17">The sequence shown here is derived from an EMBL/GenBank/DDBJ whole genome shotgun (WGS) entry which is preliminary data.</text>
</comment>
<feature type="transmembrane region" description="Helical" evidence="14">
    <location>
        <begin position="31"/>
        <end position="50"/>
    </location>
</feature>
<accession>A0A8J7VUQ3</accession>
<reference evidence="18 19" key="1">
    <citation type="journal article" date="2021" name="Microbiol. Resour. Announc.">
        <title>Draft Genome Sequence of Coralloluteibacterium stylophorae LMG 29479T.</title>
        <authorList>
            <person name="Karlyshev A.V."/>
            <person name="Kudryashova E.B."/>
            <person name="Ariskina E.V."/>
            <person name="Conroy A.P."/>
            <person name="Abidueva E.Y."/>
        </authorList>
    </citation>
    <scope>NUCLEOTIDE SEQUENCE [LARGE SCALE GENOMIC DNA]</scope>
    <source>
        <strain evidence="18 19">LMG 29479</strain>
    </source>
</reference>
<proteinExistence type="inferred from homology"/>
<dbReference type="PANTHER" id="PTHR30046">
    <property type="entry name" value="FLAGELLAR M-RING PROTEIN"/>
    <property type="match status" value="1"/>
</dbReference>
<dbReference type="GO" id="GO:0009431">
    <property type="term" value="C:bacterial-type flagellum basal body, MS ring"/>
    <property type="evidence" value="ECO:0007669"/>
    <property type="project" value="InterPro"/>
</dbReference>
<evidence type="ECO:0000256" key="4">
    <source>
        <dbReference type="ARBA" id="ARBA00007971"/>
    </source>
</evidence>
<dbReference type="PANTHER" id="PTHR30046:SF0">
    <property type="entry name" value="FLAGELLAR M-RING PROTEIN"/>
    <property type="match status" value="1"/>
</dbReference>
<sequence>MSMIQLPRGEAAAEAGKRLMTMSAAPAMRQAGRALIVAAAIAVGLMVFFWSQKPDLVPLYAGLDAKATAEATDLLRAAEIPFEMDPVSGTISVARDKLFDARLKLAGAGLADGGQPGFEMIEKDPGFGVSQFVETARYQRALETELARTISSLRPVRDARVHLAIPRPSAFTRQREPASASVVLELQGGAMLERNQVEAIVRLVASSIPDLGRDRVTVVDQAGQLLSETATNPDAARSAMQFEQVRRAEQSYQQRIQDLLSPMTGHGRVSTQVAVDMDFSESEEAREVYNDDPAKLRSEQTSESMTTEGGTEGVPGAASNDPAQMATADPDAANPPTQTSRSATRNYELDRTLSHTRQPGGRINRVTAAVLVDNVPRTDAEGNTTLEPLSAEDLARMESLVKEAIGFSAERGDSVSVVNSAFVRTADDPAFEEPPFWQNPMLLNIAKPLLGAIAVLALLFGVLRPALKQLVNPAPQAAAKQKEAPEVAVVEERFDEDGPELAPALATAGAAALPHDPHQSALQQAREAVNADARRVAQVVKTWVNAET</sequence>
<keyword evidence="10 12" id="KW-0975">Bacterial flagellum</keyword>
<protein>
    <recommendedName>
        <fullName evidence="5 12">Flagellar M-ring protein</fullName>
    </recommendedName>
</protein>
<evidence type="ECO:0000256" key="13">
    <source>
        <dbReference type="SAM" id="MobiDB-lite"/>
    </source>
</evidence>
<evidence type="ECO:0000256" key="12">
    <source>
        <dbReference type="PIRNR" id="PIRNR004862"/>
    </source>
</evidence>
<evidence type="ECO:0000259" key="16">
    <source>
        <dbReference type="Pfam" id="PF08345"/>
    </source>
</evidence>
<keyword evidence="19" id="KW-1185">Reference proteome</keyword>
<reference evidence="17" key="2">
    <citation type="submission" date="2021-04" db="EMBL/GenBank/DDBJ databases">
        <authorList>
            <person name="Karlyshev A.V."/>
        </authorList>
    </citation>
    <scope>NUCLEOTIDE SEQUENCE</scope>
    <source>
        <strain evidence="17">LMG 29479</strain>
    </source>
</reference>
<feature type="domain" description="Flagellar M-ring C-terminal" evidence="16">
    <location>
        <begin position="260"/>
        <end position="422"/>
    </location>
</feature>
<evidence type="ECO:0000259" key="15">
    <source>
        <dbReference type="Pfam" id="PF01514"/>
    </source>
</evidence>
<dbReference type="InterPro" id="IPR006182">
    <property type="entry name" value="FliF_N_dom"/>
</dbReference>
<comment type="subunit">
    <text evidence="11">The basal body constitutes a major portion of the flagellar organelle and consists of four rings (L,P,S, and M) mounted on a central rod. The M ring is integral to the inner membrane of the cell and may be connected to the flagellar rod via the S ring. The S (supramembrane ring) lies just distal to the M ring. The L and P rings lie in the outer membrane and the periplasmic space, respectively.</text>
</comment>
<evidence type="ECO:0000313" key="18">
    <source>
        <dbReference type="EMBL" id="MBS7457216.1"/>
    </source>
</evidence>
<dbReference type="InterPro" id="IPR045851">
    <property type="entry name" value="AMP-bd_C_sf"/>
</dbReference>
<evidence type="ECO:0000256" key="9">
    <source>
        <dbReference type="ARBA" id="ARBA00023136"/>
    </source>
</evidence>
<comment type="function">
    <text evidence="1 12">The M ring may be actively involved in energy transduction.</text>
</comment>
<evidence type="ECO:0000256" key="10">
    <source>
        <dbReference type="ARBA" id="ARBA00023143"/>
    </source>
</evidence>
<evidence type="ECO:0000256" key="3">
    <source>
        <dbReference type="ARBA" id="ARBA00004651"/>
    </source>
</evidence>
<feature type="domain" description="Flagellar M-ring N-terminal" evidence="15">
    <location>
        <begin position="52"/>
        <end position="227"/>
    </location>
</feature>
<name>A0A8J7VUQ3_9GAMM</name>
<evidence type="ECO:0000256" key="1">
    <source>
        <dbReference type="ARBA" id="ARBA00003820"/>
    </source>
</evidence>